<proteinExistence type="predicted"/>
<feature type="chain" id="PRO_5024336406" description="DUF4296 domain-containing protein" evidence="1">
    <location>
        <begin position="29"/>
        <end position="137"/>
    </location>
</feature>
<dbReference type="RefSeq" id="WP_131328316.1">
    <property type="nucleotide sequence ID" value="NZ_CP044016.1"/>
</dbReference>
<dbReference type="OrthoDB" id="675330at2"/>
<evidence type="ECO:0000313" key="3">
    <source>
        <dbReference type="Proteomes" id="UP000292424"/>
    </source>
</evidence>
<gene>
    <name evidence="2" type="ORF">E0W69_001765</name>
</gene>
<evidence type="ECO:0000256" key="1">
    <source>
        <dbReference type="SAM" id="SignalP"/>
    </source>
</evidence>
<sequence length="137" mass="15970">MKEGENLKKMVKKIFLLVSLVISTYLCAAQGINGQKSKLETIKMAYVTKVLNLQPSETQSFWSTYNLYLNDVQSIRQTFPNDEIKFDEHVVKVKKNYSKKFLKILKDPNRVNKTFTLERKYRSVLKKELIGRSNSNS</sequence>
<keyword evidence="3" id="KW-1185">Reference proteome</keyword>
<name>A0A5P2FZZ3_9BACT</name>
<dbReference type="AlphaFoldDB" id="A0A5P2FZZ3"/>
<feature type="signal peptide" evidence="1">
    <location>
        <begin position="1"/>
        <end position="28"/>
    </location>
</feature>
<protein>
    <recommendedName>
        <fullName evidence="4">DUF4296 domain-containing protein</fullName>
    </recommendedName>
</protein>
<organism evidence="2 3">
    <name type="scientific">Rhizosphaericola mali</name>
    <dbReference type="NCBI Taxonomy" id="2545455"/>
    <lineage>
        <taxon>Bacteria</taxon>
        <taxon>Pseudomonadati</taxon>
        <taxon>Bacteroidota</taxon>
        <taxon>Chitinophagia</taxon>
        <taxon>Chitinophagales</taxon>
        <taxon>Chitinophagaceae</taxon>
        <taxon>Rhizosphaericola</taxon>
    </lineage>
</organism>
<evidence type="ECO:0000313" key="2">
    <source>
        <dbReference type="EMBL" id="QES87439.1"/>
    </source>
</evidence>
<accession>A0A5P2FZZ3</accession>
<keyword evidence="1" id="KW-0732">Signal</keyword>
<dbReference type="KEGG" id="arac:E0W69_001765"/>
<evidence type="ECO:0008006" key="4">
    <source>
        <dbReference type="Google" id="ProtNLM"/>
    </source>
</evidence>
<reference evidence="2 3" key="1">
    <citation type="submission" date="2019-09" db="EMBL/GenBank/DDBJ databases">
        <title>Complete genome sequence of Arachidicoccus sp. B3-10 isolated from apple orchard soil.</title>
        <authorList>
            <person name="Kim H.S."/>
            <person name="Han K.-I."/>
            <person name="Suh M.K."/>
            <person name="Lee K.C."/>
            <person name="Eom M.K."/>
            <person name="Kim J.-S."/>
            <person name="Kang S.W."/>
            <person name="Sin Y."/>
            <person name="Lee J.-S."/>
        </authorList>
    </citation>
    <scope>NUCLEOTIDE SEQUENCE [LARGE SCALE GENOMIC DNA]</scope>
    <source>
        <strain evidence="2 3">B3-10</strain>
    </source>
</reference>
<dbReference type="Proteomes" id="UP000292424">
    <property type="component" value="Chromosome"/>
</dbReference>
<dbReference type="EMBL" id="CP044016">
    <property type="protein sequence ID" value="QES87439.1"/>
    <property type="molecule type" value="Genomic_DNA"/>
</dbReference>